<name>A0A6N6JJ89_9RHOB</name>
<feature type="signal peptide" evidence="1">
    <location>
        <begin position="1"/>
        <end position="21"/>
    </location>
</feature>
<dbReference type="Proteomes" id="UP000436822">
    <property type="component" value="Unassembled WGS sequence"/>
</dbReference>
<comment type="caution">
    <text evidence="2">The sequence shown here is derived from an EMBL/GenBank/DDBJ whole genome shotgun (WGS) entry which is preliminary data.</text>
</comment>
<reference evidence="2 3" key="1">
    <citation type="submission" date="2019-12" db="EMBL/GenBank/DDBJ databases">
        <title>Litoreibacter badius sp. nov., a novel bacteriochlorophyll a-containing bacterium in the genus Litoreibacter.</title>
        <authorList>
            <person name="Kanamuro M."/>
            <person name="Takabe Y."/>
            <person name="Mori K."/>
            <person name="Takaichi S."/>
            <person name="Hanada S."/>
        </authorList>
    </citation>
    <scope>NUCLEOTIDE SEQUENCE [LARGE SCALE GENOMIC DNA]</scope>
    <source>
        <strain evidence="2 3">K6</strain>
    </source>
</reference>
<feature type="chain" id="PRO_5026785880" evidence="1">
    <location>
        <begin position="22"/>
        <end position="174"/>
    </location>
</feature>
<keyword evidence="1" id="KW-0732">Signal</keyword>
<organism evidence="2 3">
    <name type="scientific">Litoreibacter roseus</name>
    <dbReference type="NCBI Taxonomy" id="2601869"/>
    <lineage>
        <taxon>Bacteria</taxon>
        <taxon>Pseudomonadati</taxon>
        <taxon>Pseudomonadota</taxon>
        <taxon>Alphaproteobacteria</taxon>
        <taxon>Rhodobacterales</taxon>
        <taxon>Roseobacteraceae</taxon>
        <taxon>Litoreibacter</taxon>
    </lineage>
</organism>
<evidence type="ECO:0000313" key="3">
    <source>
        <dbReference type="Proteomes" id="UP000436822"/>
    </source>
</evidence>
<evidence type="ECO:0000256" key="1">
    <source>
        <dbReference type="SAM" id="SignalP"/>
    </source>
</evidence>
<evidence type="ECO:0000313" key="2">
    <source>
        <dbReference type="EMBL" id="GFE65890.1"/>
    </source>
</evidence>
<proteinExistence type="predicted"/>
<gene>
    <name evidence="2" type="ORF">KIN_29640</name>
</gene>
<sequence length="174" mass="18785">MKKLMITSALAALIGASGVTAETLNPQQQATKDAIAADLNLNPEEYTLQELSRLSCELEGVGTEAERTAILQAFEGFDPVPKAADDAAKEQLAEELGVNADDYTVLQLAYMKNVVEDENCAVKNPSDLAKVGEEISHGGAAAKFYISTELGVEPTDYTLNELVQMRFDQLEDND</sequence>
<dbReference type="EMBL" id="BLJE01000003">
    <property type="protein sequence ID" value="GFE65890.1"/>
    <property type="molecule type" value="Genomic_DNA"/>
</dbReference>
<accession>A0A6N6JJ89</accession>
<dbReference type="AlphaFoldDB" id="A0A6N6JJ89"/>
<protein>
    <submittedName>
        <fullName evidence="2">Uncharacterized protein</fullName>
    </submittedName>
</protein>
<dbReference type="OrthoDB" id="7877136at2"/>
<keyword evidence="3" id="KW-1185">Reference proteome</keyword>
<dbReference type="RefSeq" id="WP_159808420.1">
    <property type="nucleotide sequence ID" value="NZ_BLJE01000003.1"/>
</dbReference>